<protein>
    <submittedName>
        <fullName evidence="2">Uncharacterized protein</fullName>
    </submittedName>
</protein>
<feature type="transmembrane region" description="Helical" evidence="1">
    <location>
        <begin position="79"/>
        <end position="101"/>
    </location>
</feature>
<dbReference type="OrthoDB" id="1809311at2"/>
<accession>A0A2L2XG99</accession>
<keyword evidence="1" id="KW-0812">Transmembrane</keyword>
<dbReference type="EMBL" id="BFAV01000162">
    <property type="protein sequence ID" value="GBF35379.1"/>
    <property type="molecule type" value="Genomic_DNA"/>
</dbReference>
<comment type="caution">
    <text evidence="2">The sequence shown here is derived from an EMBL/GenBank/DDBJ whole genome shotgun (WGS) entry which is preliminary data.</text>
</comment>
<name>A0A2L2XG99_9FIRM</name>
<keyword evidence="3" id="KW-1185">Reference proteome</keyword>
<dbReference type="RefSeq" id="WP_104373455.1">
    <property type="nucleotide sequence ID" value="NZ_BFAV01000162.1"/>
</dbReference>
<evidence type="ECO:0000313" key="3">
    <source>
        <dbReference type="Proteomes" id="UP000239549"/>
    </source>
</evidence>
<dbReference type="Proteomes" id="UP000239549">
    <property type="component" value="Unassembled WGS sequence"/>
</dbReference>
<reference evidence="3" key="1">
    <citation type="submission" date="2018-02" db="EMBL/GenBank/DDBJ databases">
        <title>Genome sequence of Desulfocucumis palustris strain NAW-5.</title>
        <authorList>
            <person name="Watanabe M."/>
            <person name="Kojima H."/>
            <person name="Fukui M."/>
        </authorList>
    </citation>
    <scope>NUCLEOTIDE SEQUENCE [LARGE SCALE GENOMIC DNA]</scope>
    <source>
        <strain evidence="3">NAW-5</strain>
    </source>
</reference>
<organism evidence="2 3">
    <name type="scientific">Desulfocucumis palustris</name>
    <dbReference type="NCBI Taxonomy" id="1898651"/>
    <lineage>
        <taxon>Bacteria</taxon>
        <taxon>Bacillati</taxon>
        <taxon>Bacillota</taxon>
        <taxon>Clostridia</taxon>
        <taxon>Eubacteriales</taxon>
        <taxon>Desulfocucumaceae</taxon>
        <taxon>Desulfocucumis</taxon>
    </lineage>
</organism>
<keyword evidence="1" id="KW-0472">Membrane</keyword>
<evidence type="ECO:0000313" key="2">
    <source>
        <dbReference type="EMBL" id="GBF35379.1"/>
    </source>
</evidence>
<sequence length="107" mass="11836">MMNAGSTRINKTQNRPVSNIIVLSEARGRKRGFGTHTGVPFAEVKESKNWIEKYLGEPFCAAELSRVEMLRGSCSGKRALVSLSIVATISLAYACYCAYWYGKSFFG</sequence>
<evidence type="ECO:0000256" key="1">
    <source>
        <dbReference type="SAM" id="Phobius"/>
    </source>
</evidence>
<proteinExistence type="predicted"/>
<gene>
    <name evidence="2" type="ORF">DCCM_4502</name>
</gene>
<dbReference type="AlphaFoldDB" id="A0A2L2XG99"/>
<keyword evidence="1" id="KW-1133">Transmembrane helix</keyword>